<gene>
    <name evidence="2" type="ORF">PRUPE_8G071900</name>
</gene>
<protein>
    <submittedName>
        <fullName evidence="2">Uncharacterized protein</fullName>
    </submittedName>
</protein>
<organism evidence="2 3">
    <name type="scientific">Prunus persica</name>
    <name type="common">Peach</name>
    <name type="synonym">Amygdalus persica</name>
    <dbReference type="NCBI Taxonomy" id="3760"/>
    <lineage>
        <taxon>Eukaryota</taxon>
        <taxon>Viridiplantae</taxon>
        <taxon>Streptophyta</taxon>
        <taxon>Embryophyta</taxon>
        <taxon>Tracheophyta</taxon>
        <taxon>Spermatophyta</taxon>
        <taxon>Magnoliopsida</taxon>
        <taxon>eudicotyledons</taxon>
        <taxon>Gunneridae</taxon>
        <taxon>Pentapetalae</taxon>
        <taxon>rosids</taxon>
        <taxon>fabids</taxon>
        <taxon>Rosales</taxon>
        <taxon>Rosaceae</taxon>
        <taxon>Amygdaloideae</taxon>
        <taxon>Amygdaleae</taxon>
        <taxon>Prunus</taxon>
    </lineage>
</organism>
<dbReference type="EMBL" id="CM007658">
    <property type="protein sequence ID" value="ONH90731.1"/>
    <property type="molecule type" value="Genomic_DNA"/>
</dbReference>
<evidence type="ECO:0000256" key="1">
    <source>
        <dbReference type="SAM" id="MobiDB-lite"/>
    </source>
</evidence>
<accession>A0A251MUG0</accession>
<proteinExistence type="predicted"/>
<reference evidence="2 3" key="1">
    <citation type="journal article" date="2013" name="Nat. Genet.">
        <title>The high-quality draft genome of peach (Prunus persica) identifies unique patterns of genetic diversity, domestication and genome evolution.</title>
        <authorList>
            <consortium name="International Peach Genome Initiative"/>
            <person name="Verde I."/>
            <person name="Abbott A.G."/>
            <person name="Scalabrin S."/>
            <person name="Jung S."/>
            <person name="Shu S."/>
            <person name="Marroni F."/>
            <person name="Zhebentyayeva T."/>
            <person name="Dettori M.T."/>
            <person name="Grimwood J."/>
            <person name="Cattonaro F."/>
            <person name="Zuccolo A."/>
            <person name="Rossini L."/>
            <person name="Jenkins J."/>
            <person name="Vendramin E."/>
            <person name="Meisel L.A."/>
            <person name="Decroocq V."/>
            <person name="Sosinski B."/>
            <person name="Prochnik S."/>
            <person name="Mitros T."/>
            <person name="Policriti A."/>
            <person name="Cipriani G."/>
            <person name="Dondini L."/>
            <person name="Ficklin S."/>
            <person name="Goodstein D.M."/>
            <person name="Xuan P."/>
            <person name="Del Fabbro C."/>
            <person name="Aramini V."/>
            <person name="Copetti D."/>
            <person name="Gonzalez S."/>
            <person name="Horner D.S."/>
            <person name="Falchi R."/>
            <person name="Lucas S."/>
            <person name="Mica E."/>
            <person name="Maldonado J."/>
            <person name="Lazzari B."/>
            <person name="Bielenberg D."/>
            <person name="Pirona R."/>
            <person name="Miculan M."/>
            <person name="Barakat A."/>
            <person name="Testolin R."/>
            <person name="Stella A."/>
            <person name="Tartarini S."/>
            <person name="Tonutti P."/>
            <person name="Arus P."/>
            <person name="Orellana A."/>
            <person name="Wells C."/>
            <person name="Main D."/>
            <person name="Vizzotto G."/>
            <person name="Silva H."/>
            <person name="Salamini F."/>
            <person name="Schmutz J."/>
            <person name="Morgante M."/>
            <person name="Rokhsar D.S."/>
        </authorList>
    </citation>
    <scope>NUCLEOTIDE SEQUENCE [LARGE SCALE GENOMIC DNA]</scope>
    <source>
        <strain evidence="3">cv. Nemared</strain>
    </source>
</reference>
<feature type="compositionally biased region" description="Basic residues" evidence="1">
    <location>
        <begin position="1"/>
        <end position="17"/>
    </location>
</feature>
<evidence type="ECO:0000313" key="2">
    <source>
        <dbReference type="EMBL" id="ONH90731.1"/>
    </source>
</evidence>
<dbReference type="Gramene" id="ONH90731">
    <property type="protein sequence ID" value="ONH90731"/>
    <property type="gene ID" value="PRUPE_8G071900"/>
</dbReference>
<evidence type="ECO:0000313" key="3">
    <source>
        <dbReference type="Proteomes" id="UP000006882"/>
    </source>
</evidence>
<dbReference type="AlphaFoldDB" id="A0A251MUG0"/>
<sequence length="92" mass="10403">MNTDHHHHHLKYQRRPKWSSSSASPPLLAMNPILSDALVQDPQALCLGSLVSEHGVFCSSLSLISSLERNSKGKILKSELRYWNYVAMVMRT</sequence>
<keyword evidence="3" id="KW-1185">Reference proteome</keyword>
<dbReference type="Proteomes" id="UP000006882">
    <property type="component" value="Chromosome G8"/>
</dbReference>
<feature type="region of interest" description="Disordered" evidence="1">
    <location>
        <begin position="1"/>
        <end position="23"/>
    </location>
</feature>
<name>A0A251MUG0_PRUPE</name>